<keyword evidence="8" id="KW-1185">Reference proteome</keyword>
<dbReference type="Pfam" id="PF00067">
    <property type="entry name" value="p450"/>
    <property type="match status" value="1"/>
</dbReference>
<evidence type="ECO:0000256" key="4">
    <source>
        <dbReference type="ARBA" id="ARBA00023004"/>
    </source>
</evidence>
<comment type="caution">
    <text evidence="7">The sequence shown here is derived from an EMBL/GenBank/DDBJ whole genome shotgun (WGS) entry which is preliminary data.</text>
</comment>
<evidence type="ECO:0000313" key="7">
    <source>
        <dbReference type="EMBL" id="MFC4990076.1"/>
    </source>
</evidence>
<evidence type="ECO:0000256" key="6">
    <source>
        <dbReference type="SAM" id="MobiDB-lite"/>
    </source>
</evidence>
<evidence type="ECO:0000256" key="3">
    <source>
        <dbReference type="ARBA" id="ARBA00022723"/>
    </source>
</evidence>
<evidence type="ECO:0000256" key="5">
    <source>
        <dbReference type="RuleBase" id="RU000461"/>
    </source>
</evidence>
<dbReference type="RefSeq" id="WP_224830162.1">
    <property type="nucleotide sequence ID" value="NZ_JAIVEF010000041.1"/>
</dbReference>
<dbReference type="InterPro" id="IPR001128">
    <property type="entry name" value="Cyt_P450"/>
</dbReference>
<evidence type="ECO:0000256" key="1">
    <source>
        <dbReference type="ARBA" id="ARBA00001971"/>
    </source>
</evidence>
<dbReference type="EMBL" id="JBHSJG010000060">
    <property type="protein sequence ID" value="MFC4990076.1"/>
    <property type="molecule type" value="Genomic_DNA"/>
</dbReference>
<dbReference type="PANTHER" id="PTHR24305">
    <property type="entry name" value="CYTOCHROME P450"/>
    <property type="match status" value="1"/>
</dbReference>
<gene>
    <name evidence="7" type="ORF">ACFPFO_20475</name>
</gene>
<dbReference type="GO" id="GO:0046872">
    <property type="term" value="F:metal ion binding"/>
    <property type="evidence" value="ECO:0007669"/>
    <property type="project" value="UniProtKB-KW"/>
</dbReference>
<dbReference type="SUPFAM" id="SSF48264">
    <property type="entry name" value="Cytochrome P450"/>
    <property type="match status" value="1"/>
</dbReference>
<dbReference type="InterPro" id="IPR050121">
    <property type="entry name" value="Cytochrome_P450_monoxygenase"/>
</dbReference>
<comment type="similarity">
    <text evidence="2 5">Belongs to the cytochrome P450 family.</text>
</comment>
<keyword evidence="5" id="KW-0560">Oxidoreductase</keyword>
<evidence type="ECO:0000313" key="8">
    <source>
        <dbReference type="Proteomes" id="UP001595925"/>
    </source>
</evidence>
<keyword evidence="4 5" id="KW-0408">Iron</keyword>
<dbReference type="PROSITE" id="PS00086">
    <property type="entry name" value="CYTOCHROME_P450"/>
    <property type="match status" value="1"/>
</dbReference>
<dbReference type="InterPro" id="IPR036396">
    <property type="entry name" value="Cyt_P450_sf"/>
</dbReference>
<dbReference type="Gene3D" id="1.10.630.10">
    <property type="entry name" value="Cytochrome P450"/>
    <property type="match status" value="1"/>
</dbReference>
<dbReference type="InterPro" id="IPR017972">
    <property type="entry name" value="Cyt_P450_CS"/>
</dbReference>
<keyword evidence="3 5" id="KW-0479">Metal-binding</keyword>
<dbReference type="GO" id="GO:0004497">
    <property type="term" value="F:monooxygenase activity"/>
    <property type="evidence" value="ECO:0007669"/>
    <property type="project" value="UniProtKB-KW"/>
</dbReference>
<keyword evidence="5" id="KW-0503">Monooxygenase</keyword>
<dbReference type="PRINTS" id="PR00465">
    <property type="entry name" value="EP450IV"/>
</dbReference>
<keyword evidence="5" id="KW-0349">Heme</keyword>
<comment type="cofactor">
    <cofactor evidence="1">
        <name>heme</name>
        <dbReference type="ChEBI" id="CHEBI:30413"/>
    </cofactor>
</comment>
<dbReference type="PRINTS" id="PR00385">
    <property type="entry name" value="P450"/>
</dbReference>
<organism evidence="7 8">
    <name type="scientific">Saliphagus infecundisoli</name>
    <dbReference type="NCBI Taxonomy" id="1849069"/>
    <lineage>
        <taxon>Archaea</taxon>
        <taxon>Methanobacteriati</taxon>
        <taxon>Methanobacteriota</taxon>
        <taxon>Stenosarchaea group</taxon>
        <taxon>Halobacteria</taxon>
        <taxon>Halobacteriales</taxon>
        <taxon>Natrialbaceae</taxon>
        <taxon>Saliphagus</taxon>
    </lineage>
</organism>
<dbReference type="Proteomes" id="UP001595925">
    <property type="component" value="Unassembled WGS sequence"/>
</dbReference>
<sequence length="429" mass="47712">MSETIPTVGRLPVVGSALEVGSDPFDFLEGAAAEYGPVFRVSIPGLSFVCYADAKLVERALVTERDRYRKDDRERDLLGGFLGEGALTARGERWERGRRQVQPAFTPGRIAAYAEEMVGQTERVVGEWADCEVIDVHEEATRLTLSIVASTMFGLDSLEEAGTIAERVDAITDRFAPSRLPVEIPLWAPTPANRRYRRAAGDLEEIVDRLIDRREPGDEDLCATLLSAMEAGEITESEVRDQLLTVLLAGHETTAVALTYTLASLATHPAEYDRVAREVRSAGELSARTDLPRTDAAIREALRLYPPSYLLFRQTERSDTVAGYRIPPDTRVVCPQWAIHRDPRYYDAPTAFRPGRWSKDRERPDFAYFPFGGGKRACIGRRFALLELRLAVASILRSVDLEATPDTEPSPTPALTCRPDGPVPLRVRR</sequence>
<proteinExistence type="inferred from homology"/>
<dbReference type="AlphaFoldDB" id="A0ABD5QK72"/>
<dbReference type="PANTHER" id="PTHR24305:SF166">
    <property type="entry name" value="CYTOCHROME P450 12A4, MITOCHONDRIAL-RELATED"/>
    <property type="match status" value="1"/>
</dbReference>
<accession>A0ABD5QK72</accession>
<dbReference type="InterPro" id="IPR002403">
    <property type="entry name" value="Cyt_P450_E_grp-IV"/>
</dbReference>
<reference evidence="7 8" key="1">
    <citation type="journal article" date="2019" name="Int. J. Syst. Evol. Microbiol.">
        <title>The Global Catalogue of Microorganisms (GCM) 10K type strain sequencing project: providing services to taxonomists for standard genome sequencing and annotation.</title>
        <authorList>
            <consortium name="The Broad Institute Genomics Platform"/>
            <consortium name="The Broad Institute Genome Sequencing Center for Infectious Disease"/>
            <person name="Wu L."/>
            <person name="Ma J."/>
        </authorList>
    </citation>
    <scope>NUCLEOTIDE SEQUENCE [LARGE SCALE GENOMIC DNA]</scope>
    <source>
        <strain evidence="7 8">CGMCC 1.15824</strain>
    </source>
</reference>
<evidence type="ECO:0000256" key="2">
    <source>
        <dbReference type="ARBA" id="ARBA00010617"/>
    </source>
</evidence>
<name>A0ABD5QK72_9EURY</name>
<protein>
    <submittedName>
        <fullName evidence="7">Cytochrome P450</fullName>
    </submittedName>
</protein>
<feature type="region of interest" description="Disordered" evidence="6">
    <location>
        <begin position="402"/>
        <end position="429"/>
    </location>
</feature>